<dbReference type="InterPro" id="IPR014729">
    <property type="entry name" value="Rossmann-like_a/b/a_fold"/>
</dbReference>
<dbReference type="PANTHER" id="PTHR43326:SF1">
    <property type="entry name" value="METHIONINE--TRNA LIGASE, MITOCHONDRIAL"/>
    <property type="match status" value="1"/>
</dbReference>
<evidence type="ECO:0000256" key="7">
    <source>
        <dbReference type="RuleBase" id="RU363039"/>
    </source>
</evidence>
<keyword evidence="6 7" id="KW-0030">Aminoacyl-tRNA synthetase</keyword>
<comment type="similarity">
    <text evidence="1 7">Belongs to the class-I aminoacyl-tRNA synthetase family.</text>
</comment>
<evidence type="ECO:0000256" key="3">
    <source>
        <dbReference type="ARBA" id="ARBA00022741"/>
    </source>
</evidence>
<dbReference type="Proteomes" id="UP000789901">
    <property type="component" value="Unassembled WGS sequence"/>
</dbReference>
<sequence>EVLEIEDPTKKYEGHAYTMIVADAIARYKKSQGYQVYFQTGKLGISEHTFYRTSASAHKKKVQKIFTDLLEKGDIYLGKYQGNYCVTCEDYVSLSQSQNNFCSACQTSLKTIEEKAYFLRIGKYQKQLLEYWQKTDFLSPLVIKNELQANFLQKPLPDLCITRYFYQTKKYSGTIAIKDQEKEAIGEIKFLTIPEIQEVIDQKLDRSSEYVLEKLTGNKKEKKTWEIVQVIGKDIARFHGIY</sequence>
<proteinExistence type="inferred from homology"/>
<evidence type="ECO:0000256" key="1">
    <source>
        <dbReference type="ARBA" id="ARBA00005594"/>
    </source>
</evidence>
<feature type="non-terminal residue" evidence="9">
    <location>
        <position position="1"/>
    </location>
</feature>
<gene>
    <name evidence="9" type="ORF">GMARGA_LOCUS23859</name>
</gene>
<keyword evidence="4 7" id="KW-0067">ATP-binding</keyword>
<feature type="domain" description="Methionyl/Leucyl tRNA synthetase" evidence="8">
    <location>
        <begin position="42"/>
        <end position="106"/>
    </location>
</feature>
<dbReference type="Gene3D" id="3.40.50.620">
    <property type="entry name" value="HUPs"/>
    <property type="match status" value="1"/>
</dbReference>
<dbReference type="InterPro" id="IPR015413">
    <property type="entry name" value="Methionyl/Leucyl_tRNA_Synth"/>
</dbReference>
<evidence type="ECO:0000256" key="5">
    <source>
        <dbReference type="ARBA" id="ARBA00022917"/>
    </source>
</evidence>
<evidence type="ECO:0000313" key="10">
    <source>
        <dbReference type="Proteomes" id="UP000789901"/>
    </source>
</evidence>
<dbReference type="SUPFAM" id="SSF52374">
    <property type="entry name" value="Nucleotidylyl transferase"/>
    <property type="match status" value="1"/>
</dbReference>
<keyword evidence="5 7" id="KW-0648">Protein biosynthesis</keyword>
<dbReference type="InterPro" id="IPR023457">
    <property type="entry name" value="Met-tRNA_synth_2"/>
</dbReference>
<name>A0ABN7VWY8_GIGMA</name>
<comment type="caution">
    <text evidence="9">The sequence shown here is derived from an EMBL/GenBank/DDBJ whole genome shotgun (WGS) entry which is preliminary data.</text>
</comment>
<evidence type="ECO:0000259" key="8">
    <source>
        <dbReference type="Pfam" id="PF09334"/>
    </source>
</evidence>
<keyword evidence="10" id="KW-1185">Reference proteome</keyword>
<dbReference type="Pfam" id="PF09334">
    <property type="entry name" value="tRNA-synt_1g"/>
    <property type="match status" value="1"/>
</dbReference>
<keyword evidence="2 7" id="KW-0436">Ligase</keyword>
<evidence type="ECO:0000256" key="2">
    <source>
        <dbReference type="ARBA" id="ARBA00022598"/>
    </source>
</evidence>
<reference evidence="9 10" key="1">
    <citation type="submission" date="2021-06" db="EMBL/GenBank/DDBJ databases">
        <authorList>
            <person name="Kallberg Y."/>
            <person name="Tangrot J."/>
            <person name="Rosling A."/>
        </authorList>
    </citation>
    <scope>NUCLEOTIDE SEQUENCE [LARGE SCALE GENOMIC DNA]</scope>
    <source>
        <strain evidence="9 10">120-4 pot B 10/14</strain>
    </source>
</reference>
<evidence type="ECO:0000256" key="6">
    <source>
        <dbReference type="ARBA" id="ARBA00023146"/>
    </source>
</evidence>
<organism evidence="9 10">
    <name type="scientific">Gigaspora margarita</name>
    <dbReference type="NCBI Taxonomy" id="4874"/>
    <lineage>
        <taxon>Eukaryota</taxon>
        <taxon>Fungi</taxon>
        <taxon>Fungi incertae sedis</taxon>
        <taxon>Mucoromycota</taxon>
        <taxon>Glomeromycotina</taxon>
        <taxon>Glomeromycetes</taxon>
        <taxon>Diversisporales</taxon>
        <taxon>Gigasporaceae</taxon>
        <taxon>Gigaspora</taxon>
    </lineage>
</organism>
<dbReference type="EMBL" id="CAJVQB010024571">
    <property type="protein sequence ID" value="CAG8804446.1"/>
    <property type="molecule type" value="Genomic_DNA"/>
</dbReference>
<keyword evidence="3 7" id="KW-0547">Nucleotide-binding</keyword>
<evidence type="ECO:0000256" key="4">
    <source>
        <dbReference type="ARBA" id="ARBA00022840"/>
    </source>
</evidence>
<protein>
    <submittedName>
        <fullName evidence="9">22304_t:CDS:1</fullName>
    </submittedName>
</protein>
<evidence type="ECO:0000313" key="9">
    <source>
        <dbReference type="EMBL" id="CAG8804446.1"/>
    </source>
</evidence>
<accession>A0ABN7VWY8</accession>
<dbReference type="PANTHER" id="PTHR43326">
    <property type="entry name" value="METHIONYL-TRNA SYNTHETASE"/>
    <property type="match status" value="1"/>
</dbReference>